<proteinExistence type="predicted"/>
<dbReference type="OrthoDB" id="4231509at2"/>
<comment type="caution">
    <text evidence="1">The sequence shown here is derived from an EMBL/GenBank/DDBJ whole genome shotgun (WGS) entry which is preliminary data.</text>
</comment>
<dbReference type="EMBL" id="QZFU01000020">
    <property type="protein sequence ID" value="RJO74154.1"/>
    <property type="molecule type" value="Genomic_DNA"/>
</dbReference>
<evidence type="ECO:0000313" key="2">
    <source>
        <dbReference type="Proteomes" id="UP000266677"/>
    </source>
</evidence>
<protein>
    <submittedName>
        <fullName evidence="1">Uncharacterized protein</fullName>
    </submittedName>
</protein>
<evidence type="ECO:0000313" key="1">
    <source>
        <dbReference type="EMBL" id="RJO74154.1"/>
    </source>
</evidence>
<dbReference type="Proteomes" id="UP000266677">
    <property type="component" value="Unassembled WGS sequence"/>
</dbReference>
<name>A0A3A4KMD8_9NOCA</name>
<gene>
    <name evidence="1" type="ORF">D5S18_18550</name>
</gene>
<reference evidence="1 2" key="1">
    <citation type="submission" date="2018-09" db="EMBL/GenBank/DDBJ databases">
        <title>YIM PH21274 draft genome.</title>
        <authorList>
            <person name="Miao C."/>
        </authorList>
    </citation>
    <scope>NUCLEOTIDE SEQUENCE [LARGE SCALE GENOMIC DNA]</scope>
    <source>
        <strain evidence="1 2">YIM PH 21724</strain>
    </source>
</reference>
<accession>A0A3A4KMD8</accession>
<sequence length="134" mass="15135">MSIYEALTLKFSNESSTVFWKLAKLLQTLEIPIELEVSEYHSGDEVIDLMVKVRSLLNEAPMPDTHRAALNTVITLWLAAIHCAIHSDGDEGLWLLEAALVQMLRLDQELTMTAAVLRGEIEVVEMRDLNDDKE</sequence>
<dbReference type="RefSeq" id="WP_120042320.1">
    <property type="nucleotide sequence ID" value="NZ_QZFU01000020.1"/>
</dbReference>
<organism evidence="1 2">
    <name type="scientific">Nocardia panacis</name>
    <dbReference type="NCBI Taxonomy" id="2340916"/>
    <lineage>
        <taxon>Bacteria</taxon>
        <taxon>Bacillati</taxon>
        <taxon>Actinomycetota</taxon>
        <taxon>Actinomycetes</taxon>
        <taxon>Mycobacteriales</taxon>
        <taxon>Nocardiaceae</taxon>
        <taxon>Nocardia</taxon>
    </lineage>
</organism>
<keyword evidence="2" id="KW-1185">Reference proteome</keyword>
<dbReference type="AlphaFoldDB" id="A0A3A4KMD8"/>